<evidence type="ECO:0000313" key="7">
    <source>
        <dbReference type="Proteomes" id="UP000248882"/>
    </source>
</evidence>
<keyword evidence="3" id="KW-0804">Transcription</keyword>
<evidence type="ECO:0000256" key="1">
    <source>
        <dbReference type="ARBA" id="ARBA00023015"/>
    </source>
</evidence>
<dbReference type="EMBL" id="QKZT01000001">
    <property type="protein sequence ID" value="PZX58087.1"/>
    <property type="molecule type" value="Genomic_DNA"/>
</dbReference>
<evidence type="ECO:0000313" key="6">
    <source>
        <dbReference type="EMBL" id="PZX58087.1"/>
    </source>
</evidence>
<dbReference type="GO" id="GO:0003700">
    <property type="term" value="F:DNA-binding transcription factor activity"/>
    <property type="evidence" value="ECO:0007669"/>
    <property type="project" value="TreeGrafter"/>
</dbReference>
<dbReference type="PANTHER" id="PTHR30055">
    <property type="entry name" value="HTH-TYPE TRANSCRIPTIONAL REGULATOR RUTR"/>
    <property type="match status" value="1"/>
</dbReference>
<evidence type="ECO:0000256" key="3">
    <source>
        <dbReference type="ARBA" id="ARBA00023163"/>
    </source>
</evidence>
<keyword evidence="2 4" id="KW-0238">DNA-binding</keyword>
<dbReference type="InterPro" id="IPR036271">
    <property type="entry name" value="Tet_transcr_reg_TetR-rel_C_sf"/>
</dbReference>
<dbReference type="InterPro" id="IPR001647">
    <property type="entry name" value="HTH_TetR"/>
</dbReference>
<evidence type="ECO:0000259" key="5">
    <source>
        <dbReference type="PROSITE" id="PS50977"/>
    </source>
</evidence>
<keyword evidence="1" id="KW-0805">Transcription regulation</keyword>
<dbReference type="SUPFAM" id="SSF48498">
    <property type="entry name" value="Tetracyclin repressor-like, C-terminal domain"/>
    <property type="match status" value="1"/>
</dbReference>
<feature type="domain" description="HTH tetR-type" evidence="5">
    <location>
        <begin position="8"/>
        <end position="68"/>
    </location>
</feature>
<dbReference type="GO" id="GO:0000976">
    <property type="term" value="F:transcription cis-regulatory region binding"/>
    <property type="evidence" value="ECO:0007669"/>
    <property type="project" value="TreeGrafter"/>
</dbReference>
<comment type="caution">
    <text evidence="6">The sequence shown here is derived from an EMBL/GenBank/DDBJ whole genome shotgun (WGS) entry which is preliminary data.</text>
</comment>
<dbReference type="Pfam" id="PF00440">
    <property type="entry name" value="TetR_N"/>
    <property type="match status" value="1"/>
</dbReference>
<accession>A0A2W7RRX5</accession>
<dbReference type="SUPFAM" id="SSF46689">
    <property type="entry name" value="Homeodomain-like"/>
    <property type="match status" value="1"/>
</dbReference>
<feature type="DNA-binding region" description="H-T-H motif" evidence="4">
    <location>
        <begin position="31"/>
        <end position="50"/>
    </location>
</feature>
<gene>
    <name evidence="6" type="ORF">LV85_00273</name>
</gene>
<evidence type="ECO:0000256" key="4">
    <source>
        <dbReference type="PROSITE-ProRule" id="PRU00335"/>
    </source>
</evidence>
<dbReference type="OrthoDB" id="9789566at2"/>
<dbReference type="InterPro" id="IPR050109">
    <property type="entry name" value="HTH-type_TetR-like_transc_reg"/>
</dbReference>
<evidence type="ECO:0000256" key="2">
    <source>
        <dbReference type="ARBA" id="ARBA00023125"/>
    </source>
</evidence>
<name>A0A2W7RRX5_9BACT</name>
<dbReference type="InterPro" id="IPR009057">
    <property type="entry name" value="Homeodomain-like_sf"/>
</dbReference>
<dbReference type="Gene3D" id="1.10.357.10">
    <property type="entry name" value="Tetracycline Repressor, domain 2"/>
    <property type="match status" value="1"/>
</dbReference>
<dbReference type="AlphaFoldDB" id="A0A2W7RRX5"/>
<organism evidence="6 7">
    <name type="scientific">Algoriphagus chordae</name>
    <dbReference type="NCBI Taxonomy" id="237019"/>
    <lineage>
        <taxon>Bacteria</taxon>
        <taxon>Pseudomonadati</taxon>
        <taxon>Bacteroidota</taxon>
        <taxon>Cytophagia</taxon>
        <taxon>Cytophagales</taxon>
        <taxon>Cyclobacteriaceae</taxon>
        <taxon>Algoriphagus</taxon>
    </lineage>
</organism>
<dbReference type="PROSITE" id="PS50977">
    <property type="entry name" value="HTH_TETR_2"/>
    <property type="match status" value="1"/>
</dbReference>
<dbReference type="RefSeq" id="WP_111316370.1">
    <property type="nucleotide sequence ID" value="NZ_QKZT01000001.1"/>
</dbReference>
<protein>
    <submittedName>
        <fullName evidence="6">TetR family transcriptional regulator</fullName>
    </submittedName>
</protein>
<dbReference type="Proteomes" id="UP000248882">
    <property type="component" value="Unassembled WGS sequence"/>
</dbReference>
<dbReference type="PANTHER" id="PTHR30055:SF234">
    <property type="entry name" value="HTH-TYPE TRANSCRIPTIONAL REGULATOR BETI"/>
    <property type="match status" value="1"/>
</dbReference>
<sequence length="203" mass="23588">MAKEKLDSSTEEKIKNAARIIFQQKGYAATRTRDIAEEAGINLALLNYYFRSKERLFDLIMTESLQGFFQSLRSVFDDPSTSFEEKIELIPENYIDRLTENPNIPIFILSELRNNPEELIKKTGAKKAFLNSIFIQQLQEEIEAKRVKPIKPLHFMMNMLGMTVFPFVANPMIKGLGDIDQAEFEELMQERKTLIPIWFKAML</sequence>
<dbReference type="PRINTS" id="PR00455">
    <property type="entry name" value="HTHTETR"/>
</dbReference>
<proteinExistence type="predicted"/>
<keyword evidence="7" id="KW-1185">Reference proteome</keyword>
<reference evidence="6 7" key="1">
    <citation type="submission" date="2018-06" db="EMBL/GenBank/DDBJ databases">
        <title>Genomic Encyclopedia of Archaeal and Bacterial Type Strains, Phase II (KMG-II): from individual species to whole genera.</title>
        <authorList>
            <person name="Goeker M."/>
        </authorList>
    </citation>
    <scope>NUCLEOTIDE SEQUENCE [LARGE SCALE GENOMIC DNA]</scope>
    <source>
        <strain evidence="6 7">DSM 19830</strain>
    </source>
</reference>